<reference evidence="1 2" key="1">
    <citation type="submission" date="2022-10" db="EMBL/GenBank/DDBJ databases">
        <title>High-quality genome sequences of two octocoral-associated bacteria, Endozoicomonas euniceicola EF212 and Endozoicomonas gorgoniicola PS125.</title>
        <authorList>
            <person name="Chiou Y.-J."/>
            <person name="Chen Y.-H."/>
        </authorList>
    </citation>
    <scope>NUCLEOTIDE SEQUENCE [LARGE SCALE GENOMIC DNA]</scope>
    <source>
        <strain evidence="1 2">PS125</strain>
    </source>
</reference>
<dbReference type="NCBIfam" id="TIGR02681">
    <property type="entry name" value="phage_pRha"/>
    <property type="match status" value="1"/>
</dbReference>
<dbReference type="Pfam" id="PF09669">
    <property type="entry name" value="Phage_pRha"/>
    <property type="match status" value="1"/>
</dbReference>
<keyword evidence="2" id="KW-1185">Reference proteome</keyword>
<accession>A0ABT3MS01</accession>
<name>A0ABT3MS01_9GAMM</name>
<gene>
    <name evidence="1" type="ORF">NX722_05730</name>
</gene>
<dbReference type="RefSeq" id="WP_262567130.1">
    <property type="nucleotide sequence ID" value="NZ_JAPFCC010000001.1"/>
</dbReference>
<dbReference type="EMBL" id="JAPFCC010000001">
    <property type="protein sequence ID" value="MCW7552153.1"/>
    <property type="molecule type" value="Genomic_DNA"/>
</dbReference>
<organism evidence="1 2">
    <name type="scientific">Endozoicomonas gorgoniicola</name>
    <dbReference type="NCBI Taxonomy" id="1234144"/>
    <lineage>
        <taxon>Bacteria</taxon>
        <taxon>Pseudomonadati</taxon>
        <taxon>Pseudomonadota</taxon>
        <taxon>Gammaproteobacteria</taxon>
        <taxon>Oceanospirillales</taxon>
        <taxon>Endozoicomonadaceae</taxon>
        <taxon>Endozoicomonas</taxon>
    </lineage>
</organism>
<proteinExistence type="predicted"/>
<protein>
    <submittedName>
        <fullName evidence="1">Rha family transcriptional regulator</fullName>
    </submittedName>
</protein>
<dbReference type="Proteomes" id="UP001209854">
    <property type="component" value="Unassembled WGS sequence"/>
</dbReference>
<evidence type="ECO:0000313" key="1">
    <source>
        <dbReference type="EMBL" id="MCW7552153.1"/>
    </source>
</evidence>
<dbReference type="InterPro" id="IPR014054">
    <property type="entry name" value="Phage_regulatory_Rha"/>
</dbReference>
<sequence>MNALKVAPVVKIRKHTGRLYAVSTDVANYFEREHRNVLDSIRKCMVEQPSLAADFSAAKYSIKGQSYDCYEMTRRGFSYLILGFTGKKANQFKLDYIDQFDRMEEYIRDSLDSRSGSLDMCRLLQDTREAIGKETKAHHYINEHNLIYGVVFGKDAKHLREDMSLPDDKPITEALNDDQLKEVSELRHYDARLLTLGYDYQKRKSQLRDYHQCRLRLVSG</sequence>
<comment type="caution">
    <text evidence="1">The sequence shown here is derived from an EMBL/GenBank/DDBJ whole genome shotgun (WGS) entry which is preliminary data.</text>
</comment>
<evidence type="ECO:0000313" key="2">
    <source>
        <dbReference type="Proteomes" id="UP001209854"/>
    </source>
</evidence>